<evidence type="ECO:0000313" key="2">
    <source>
        <dbReference type="Proteomes" id="UP000249081"/>
    </source>
</evidence>
<reference evidence="1 2" key="2">
    <citation type="submission" date="2018-06" db="EMBL/GenBank/DDBJ databases">
        <title>Metagenomic assembly of (sub)arctic Cyanobacteria and their associated microbiome from non-axenic cultures.</title>
        <authorList>
            <person name="Baurain D."/>
        </authorList>
    </citation>
    <scope>NUCLEOTIDE SEQUENCE [LARGE SCALE GENOMIC DNA]</scope>
    <source>
        <strain evidence="1">ULC041bin1</strain>
    </source>
</reference>
<sequence length="92" mass="10452">MVYILSLLTSGSPTQTSPPMLCYHINNTCDTQNVRVMSEAMCHFERIVFAGERILFEAFPGSYLEIYSSRLEGTRMSRVACRLLRVNDEPGE</sequence>
<dbReference type="AlphaFoldDB" id="A0A2W4VRJ1"/>
<evidence type="ECO:0000313" key="1">
    <source>
        <dbReference type="EMBL" id="PZO35102.1"/>
    </source>
</evidence>
<comment type="caution">
    <text evidence="1">The sequence shown here is derived from an EMBL/GenBank/DDBJ whole genome shotgun (WGS) entry which is preliminary data.</text>
</comment>
<dbReference type="Pfam" id="PF08865">
    <property type="entry name" value="DUF1830"/>
    <property type="match status" value="1"/>
</dbReference>
<reference evidence="2" key="1">
    <citation type="submission" date="2018-04" db="EMBL/GenBank/DDBJ databases">
        <authorList>
            <person name="Cornet L."/>
        </authorList>
    </citation>
    <scope>NUCLEOTIDE SEQUENCE [LARGE SCALE GENOMIC DNA]</scope>
</reference>
<organism evidence="1 2">
    <name type="scientific">Shackletoniella antarctica</name>
    <dbReference type="NCBI Taxonomy" id="268115"/>
    <lineage>
        <taxon>Bacteria</taxon>
        <taxon>Bacillati</taxon>
        <taxon>Cyanobacteriota</taxon>
        <taxon>Cyanophyceae</taxon>
        <taxon>Oculatellales</taxon>
        <taxon>Oculatellaceae</taxon>
        <taxon>Shackletoniella</taxon>
    </lineage>
</organism>
<dbReference type="EMBL" id="QBMN01000185">
    <property type="protein sequence ID" value="PZO35102.1"/>
    <property type="molecule type" value="Genomic_DNA"/>
</dbReference>
<evidence type="ECO:0008006" key="3">
    <source>
        <dbReference type="Google" id="ProtNLM"/>
    </source>
</evidence>
<gene>
    <name evidence="1" type="ORF">DCF17_19435</name>
</gene>
<proteinExistence type="predicted"/>
<name>A0A2W4VRJ1_9CYAN</name>
<dbReference type="Proteomes" id="UP000249081">
    <property type="component" value="Unassembled WGS sequence"/>
</dbReference>
<accession>A0A2W4VRJ1</accession>
<dbReference type="InterPro" id="IPR014964">
    <property type="entry name" value="DUF1830"/>
</dbReference>
<protein>
    <recommendedName>
        <fullName evidence="3">DUF1830 domain-containing protein</fullName>
    </recommendedName>
</protein>